<keyword evidence="1" id="KW-0472">Membrane</keyword>
<comment type="caution">
    <text evidence="2">The sequence shown here is derived from an EMBL/GenBank/DDBJ whole genome shotgun (WGS) entry which is preliminary data.</text>
</comment>
<accession>A0ABN2S5N6</accession>
<protein>
    <recommendedName>
        <fullName evidence="4">Hydrophobic protein</fullName>
    </recommendedName>
</protein>
<keyword evidence="1" id="KW-1133">Transmembrane helix</keyword>
<keyword evidence="1" id="KW-0812">Transmembrane</keyword>
<evidence type="ECO:0000313" key="2">
    <source>
        <dbReference type="EMBL" id="GAA1980795.1"/>
    </source>
</evidence>
<dbReference type="EMBL" id="BAAANN010000033">
    <property type="protein sequence ID" value="GAA1980795.1"/>
    <property type="molecule type" value="Genomic_DNA"/>
</dbReference>
<evidence type="ECO:0008006" key="4">
    <source>
        <dbReference type="Google" id="ProtNLM"/>
    </source>
</evidence>
<name>A0ABN2S5N6_9PSEU</name>
<proteinExistence type="predicted"/>
<keyword evidence="3" id="KW-1185">Reference proteome</keyword>
<organism evidence="2 3">
    <name type="scientific">Amycolatopsis minnesotensis</name>
    <dbReference type="NCBI Taxonomy" id="337894"/>
    <lineage>
        <taxon>Bacteria</taxon>
        <taxon>Bacillati</taxon>
        <taxon>Actinomycetota</taxon>
        <taxon>Actinomycetes</taxon>
        <taxon>Pseudonocardiales</taxon>
        <taxon>Pseudonocardiaceae</taxon>
        <taxon>Amycolatopsis</taxon>
    </lineage>
</organism>
<reference evidence="2 3" key="1">
    <citation type="journal article" date="2019" name="Int. J. Syst. Evol. Microbiol.">
        <title>The Global Catalogue of Microorganisms (GCM) 10K type strain sequencing project: providing services to taxonomists for standard genome sequencing and annotation.</title>
        <authorList>
            <consortium name="The Broad Institute Genomics Platform"/>
            <consortium name="The Broad Institute Genome Sequencing Center for Infectious Disease"/>
            <person name="Wu L."/>
            <person name="Ma J."/>
        </authorList>
    </citation>
    <scope>NUCLEOTIDE SEQUENCE [LARGE SCALE GENOMIC DNA]</scope>
    <source>
        <strain evidence="2 3">JCM 14545</strain>
    </source>
</reference>
<sequence length="57" mass="6164">MLPILLILLLALALGGAGFAVHALWIVAGVILVVWLLGFVIRPAAAAGGRRARWYRW</sequence>
<evidence type="ECO:0000313" key="3">
    <source>
        <dbReference type="Proteomes" id="UP001501116"/>
    </source>
</evidence>
<feature type="transmembrane region" description="Helical" evidence="1">
    <location>
        <begin position="30"/>
        <end position="49"/>
    </location>
</feature>
<dbReference type="Proteomes" id="UP001501116">
    <property type="component" value="Unassembled WGS sequence"/>
</dbReference>
<gene>
    <name evidence="2" type="ORF">GCM10009754_66880</name>
</gene>
<dbReference type="RefSeq" id="WP_344428240.1">
    <property type="nucleotide sequence ID" value="NZ_BAAANN010000033.1"/>
</dbReference>
<evidence type="ECO:0000256" key="1">
    <source>
        <dbReference type="SAM" id="Phobius"/>
    </source>
</evidence>